<evidence type="ECO:0000256" key="7">
    <source>
        <dbReference type="ARBA" id="ARBA00023014"/>
    </source>
</evidence>
<keyword evidence="1 9" id="KW-0004">4Fe-4S</keyword>
<dbReference type="GO" id="GO:0016992">
    <property type="term" value="F:lipoate synthase activity"/>
    <property type="evidence" value="ECO:0007669"/>
    <property type="project" value="UniProtKB-UniRule"/>
</dbReference>
<dbReference type="SFLD" id="SFLDF00271">
    <property type="entry name" value="lipoyl_synthase"/>
    <property type="match status" value="1"/>
</dbReference>
<dbReference type="Pfam" id="PF16881">
    <property type="entry name" value="LIAS_N"/>
    <property type="match status" value="1"/>
</dbReference>
<feature type="binding site" evidence="9">
    <location>
        <position position="66"/>
    </location>
    <ligand>
        <name>[4Fe-4S] cluster</name>
        <dbReference type="ChEBI" id="CHEBI:49883"/>
        <label>2</label>
        <note>4Fe-4S-S-AdoMet</note>
    </ligand>
</feature>
<dbReference type="SMART" id="SM00729">
    <property type="entry name" value="Elp3"/>
    <property type="match status" value="1"/>
</dbReference>
<dbReference type="GO" id="GO:0009249">
    <property type="term" value="P:protein lipoylation"/>
    <property type="evidence" value="ECO:0007669"/>
    <property type="project" value="UniProtKB-UniRule"/>
</dbReference>
<keyword evidence="7 9" id="KW-0411">Iron-sulfur</keyword>
<dbReference type="SFLD" id="SFLDG01058">
    <property type="entry name" value="lipoyl_synthase_like"/>
    <property type="match status" value="1"/>
</dbReference>
<evidence type="ECO:0000256" key="9">
    <source>
        <dbReference type="HAMAP-Rule" id="MF_00206"/>
    </source>
</evidence>
<comment type="caution">
    <text evidence="11">The sequence shown here is derived from an EMBL/GenBank/DDBJ whole genome shotgun (WGS) entry which is preliminary data.</text>
</comment>
<dbReference type="InterPro" id="IPR006638">
    <property type="entry name" value="Elp3/MiaA/NifB-like_rSAM"/>
</dbReference>
<feature type="binding site" evidence="9">
    <location>
        <position position="41"/>
    </location>
    <ligand>
        <name>[4Fe-4S] cluster</name>
        <dbReference type="ChEBI" id="CHEBI:49883"/>
        <label>1</label>
    </ligand>
</feature>
<evidence type="ECO:0000256" key="3">
    <source>
        <dbReference type="ARBA" id="ARBA00022679"/>
    </source>
</evidence>
<dbReference type="EC" id="2.8.1.8" evidence="9"/>
<keyword evidence="6 9" id="KW-0408">Iron</keyword>
<comment type="pathway">
    <text evidence="9">Protein modification; protein lipoylation via endogenous pathway; protein N(6)-(lipoyl)lysine from octanoyl-[acyl-carrier-protein]: step 2/2.</text>
</comment>
<feature type="binding site" evidence="9">
    <location>
        <position position="36"/>
    </location>
    <ligand>
        <name>[4Fe-4S] cluster</name>
        <dbReference type="ChEBI" id="CHEBI:49883"/>
        <label>1</label>
    </ligand>
</feature>
<comment type="similarity">
    <text evidence="9">Belongs to the radical SAM superfamily. Lipoyl synthase family.</text>
</comment>
<dbReference type="PANTHER" id="PTHR10949">
    <property type="entry name" value="LIPOYL SYNTHASE"/>
    <property type="match status" value="1"/>
</dbReference>
<dbReference type="SUPFAM" id="SSF102114">
    <property type="entry name" value="Radical SAM enzymes"/>
    <property type="match status" value="1"/>
</dbReference>
<name>A0A0R2RQH1_9BACT</name>
<evidence type="ECO:0000313" key="12">
    <source>
        <dbReference type="Proteomes" id="UP000051269"/>
    </source>
</evidence>
<keyword evidence="5 9" id="KW-0479">Metal-binding</keyword>
<evidence type="ECO:0000256" key="4">
    <source>
        <dbReference type="ARBA" id="ARBA00022691"/>
    </source>
</evidence>
<dbReference type="Pfam" id="PF04055">
    <property type="entry name" value="Radical_SAM"/>
    <property type="match status" value="1"/>
</dbReference>
<accession>A0A0R2RQH1</accession>
<sequence>MGMERKPPWLRAKIPSGPGYTKVKDLVKENRLHTVCESAHCPNLGECWSRGTATIMILGETCTRSCRFCAIATGKPGEVDFGEPARVADAVRIMGLKHAVITSVARDDLADGGADIWARTVRAVKHVNPETHIEILIPDFKGQEEPLNTVLDADPDILNHNMETVRRLQKPVRVQAQYERSMEVLRRAKARGFVTKTGLMLGIGEREEEIEETLGDLASEKVDILTLGQYLRPTPKHLPIDRWVTPEEFTRWKERALALGFGVCESGPMVRSSYHAEEQSAKYTGVSSFDLIRNREGAS</sequence>
<protein>
    <recommendedName>
        <fullName evidence="9">Lipoyl synthase</fullName>
        <ecNumber evidence="9">2.8.1.8</ecNumber>
    </recommendedName>
    <alternativeName>
        <fullName evidence="9">Lip-syn</fullName>
        <shortName evidence="9">LS</shortName>
    </alternativeName>
    <alternativeName>
        <fullName evidence="9">Lipoate synthase</fullName>
    </alternativeName>
    <alternativeName>
        <fullName evidence="9">Lipoic acid synthase</fullName>
    </alternativeName>
    <alternativeName>
        <fullName evidence="9">Sulfur insertion protein LipA</fullName>
    </alternativeName>
</protein>
<dbReference type="UniPathway" id="UPA00538">
    <property type="reaction ID" value="UER00593"/>
</dbReference>
<dbReference type="HAMAP" id="MF_00206">
    <property type="entry name" value="Lipoyl_synth"/>
    <property type="match status" value="1"/>
</dbReference>
<dbReference type="InterPro" id="IPR007197">
    <property type="entry name" value="rSAM"/>
</dbReference>
<feature type="binding site" evidence="9">
    <location>
        <position position="47"/>
    </location>
    <ligand>
        <name>[4Fe-4S] cluster</name>
        <dbReference type="ChEBI" id="CHEBI:49883"/>
        <label>1</label>
    </ligand>
</feature>
<keyword evidence="3 9" id="KW-0808">Transferase</keyword>
<evidence type="ECO:0000256" key="1">
    <source>
        <dbReference type="ARBA" id="ARBA00022485"/>
    </source>
</evidence>
<feature type="binding site" evidence="9">
    <location>
        <position position="62"/>
    </location>
    <ligand>
        <name>[4Fe-4S] cluster</name>
        <dbReference type="ChEBI" id="CHEBI:49883"/>
        <label>2</label>
        <note>4Fe-4S-S-AdoMet</note>
    </ligand>
</feature>
<dbReference type="Proteomes" id="UP000051269">
    <property type="component" value="Unassembled WGS sequence"/>
</dbReference>
<dbReference type="FunFam" id="3.20.20.70:FF:000040">
    <property type="entry name" value="Lipoyl synthase"/>
    <property type="match status" value="1"/>
</dbReference>
<dbReference type="InterPro" id="IPR003698">
    <property type="entry name" value="Lipoyl_synth"/>
</dbReference>
<dbReference type="AlphaFoldDB" id="A0A0R2RQH1"/>
<dbReference type="Gene3D" id="3.20.20.70">
    <property type="entry name" value="Aldolase class I"/>
    <property type="match status" value="1"/>
</dbReference>
<feature type="domain" description="Radical SAM core" evidence="10">
    <location>
        <begin position="48"/>
        <end position="262"/>
    </location>
</feature>
<evidence type="ECO:0000256" key="5">
    <source>
        <dbReference type="ARBA" id="ARBA00022723"/>
    </source>
</evidence>
<evidence type="ECO:0000313" key="11">
    <source>
        <dbReference type="EMBL" id="KRO62410.1"/>
    </source>
</evidence>
<dbReference type="NCBIfam" id="TIGR00510">
    <property type="entry name" value="lipA"/>
    <property type="match status" value="1"/>
</dbReference>
<gene>
    <name evidence="9" type="primary">lipA</name>
    <name evidence="11" type="ORF">ABR82_08625</name>
</gene>
<keyword evidence="4 9" id="KW-0949">S-adenosyl-L-methionine</keyword>
<dbReference type="PIRSF" id="PIRSF005963">
    <property type="entry name" value="Lipoyl_synth"/>
    <property type="match status" value="1"/>
</dbReference>
<dbReference type="EMBL" id="LIBO01000082">
    <property type="protein sequence ID" value="KRO62410.1"/>
    <property type="molecule type" value="Genomic_DNA"/>
</dbReference>
<dbReference type="SFLD" id="SFLDS00029">
    <property type="entry name" value="Radical_SAM"/>
    <property type="match status" value="1"/>
</dbReference>
<dbReference type="InterPro" id="IPR031691">
    <property type="entry name" value="LIAS_N"/>
</dbReference>
<organism evidence="11 12">
    <name type="scientific">Verrucomicrobia subdivision 6 bacterium BACL9 MAG-120507-bin52</name>
    <dbReference type="NCBI Taxonomy" id="1655590"/>
    <lineage>
        <taxon>Bacteria</taxon>
        <taxon>Pseudomonadati</taxon>
        <taxon>Verrucomicrobiota</taxon>
        <taxon>Verrucomicrobiia</taxon>
        <taxon>Verrucomicrobiales</taxon>
        <taxon>Verrucomicrobia subdivision 6</taxon>
    </lineage>
</organism>
<comment type="cofactor">
    <cofactor evidence="9">
        <name>[4Fe-4S] cluster</name>
        <dbReference type="ChEBI" id="CHEBI:49883"/>
    </cofactor>
    <text evidence="9">Binds 2 [4Fe-4S] clusters per subunit. One cluster is coordinated with 3 cysteines and an exchangeable S-adenosyl-L-methionine.</text>
</comment>
<dbReference type="GO" id="GO:0046872">
    <property type="term" value="F:metal ion binding"/>
    <property type="evidence" value="ECO:0007669"/>
    <property type="project" value="UniProtKB-KW"/>
</dbReference>
<dbReference type="GO" id="GO:0005737">
    <property type="term" value="C:cytoplasm"/>
    <property type="evidence" value="ECO:0007669"/>
    <property type="project" value="UniProtKB-SubCell"/>
</dbReference>
<evidence type="ECO:0000256" key="2">
    <source>
        <dbReference type="ARBA" id="ARBA00022490"/>
    </source>
</evidence>
<keyword evidence="2 9" id="KW-0963">Cytoplasm</keyword>
<dbReference type="NCBIfam" id="NF004019">
    <property type="entry name" value="PRK05481.1"/>
    <property type="match status" value="1"/>
</dbReference>
<dbReference type="PROSITE" id="PS51918">
    <property type="entry name" value="RADICAL_SAM"/>
    <property type="match status" value="1"/>
</dbReference>
<dbReference type="GO" id="GO:0051539">
    <property type="term" value="F:4 iron, 4 sulfur cluster binding"/>
    <property type="evidence" value="ECO:0007669"/>
    <property type="project" value="UniProtKB-UniRule"/>
</dbReference>
<comment type="subcellular location">
    <subcellularLocation>
        <location evidence="9">Cytoplasm</location>
    </subcellularLocation>
</comment>
<dbReference type="InterPro" id="IPR058240">
    <property type="entry name" value="rSAM_sf"/>
</dbReference>
<dbReference type="InterPro" id="IPR013785">
    <property type="entry name" value="Aldolase_TIM"/>
</dbReference>
<evidence type="ECO:0000259" key="10">
    <source>
        <dbReference type="PROSITE" id="PS51918"/>
    </source>
</evidence>
<reference evidence="11 12" key="1">
    <citation type="submission" date="2015-10" db="EMBL/GenBank/DDBJ databases">
        <title>Metagenome-Assembled Genomes uncover a global brackish microbiome.</title>
        <authorList>
            <person name="Hugerth L.W."/>
            <person name="Larsson J."/>
            <person name="Alneberg J."/>
            <person name="Lindh M.V."/>
            <person name="Legrand C."/>
            <person name="Pinhassi J."/>
            <person name="Andersson A.F."/>
        </authorList>
    </citation>
    <scope>NUCLEOTIDE SEQUENCE [LARGE SCALE GENOMIC DNA]</scope>
    <source>
        <strain evidence="11">BACL18 MAG-120507-bin52</strain>
    </source>
</reference>
<evidence type="ECO:0000256" key="8">
    <source>
        <dbReference type="ARBA" id="ARBA00047326"/>
    </source>
</evidence>
<proteinExistence type="inferred from homology"/>
<evidence type="ECO:0000256" key="6">
    <source>
        <dbReference type="ARBA" id="ARBA00023004"/>
    </source>
</evidence>
<dbReference type="PANTHER" id="PTHR10949:SF0">
    <property type="entry name" value="LIPOYL SYNTHASE, MITOCHONDRIAL"/>
    <property type="match status" value="1"/>
</dbReference>
<feature type="binding site" evidence="9">
    <location>
        <position position="69"/>
    </location>
    <ligand>
        <name>[4Fe-4S] cluster</name>
        <dbReference type="ChEBI" id="CHEBI:49883"/>
        <label>2</label>
        <note>4Fe-4S-S-AdoMet</note>
    </ligand>
</feature>
<comment type="catalytic activity">
    <reaction evidence="8 9">
        <text>[[Fe-S] cluster scaffold protein carrying a second [4Fe-4S](2+) cluster] + N(6)-octanoyl-L-lysyl-[protein] + 2 oxidized [2Fe-2S]-[ferredoxin] + 2 S-adenosyl-L-methionine + 4 H(+) = [[Fe-S] cluster scaffold protein] + N(6)-[(R)-dihydrolipoyl]-L-lysyl-[protein] + 4 Fe(3+) + 2 hydrogen sulfide + 2 5'-deoxyadenosine + 2 L-methionine + 2 reduced [2Fe-2S]-[ferredoxin]</text>
        <dbReference type="Rhea" id="RHEA:16585"/>
        <dbReference type="Rhea" id="RHEA-COMP:9928"/>
        <dbReference type="Rhea" id="RHEA-COMP:10000"/>
        <dbReference type="Rhea" id="RHEA-COMP:10001"/>
        <dbReference type="Rhea" id="RHEA-COMP:10475"/>
        <dbReference type="Rhea" id="RHEA-COMP:14568"/>
        <dbReference type="Rhea" id="RHEA-COMP:14569"/>
        <dbReference type="ChEBI" id="CHEBI:15378"/>
        <dbReference type="ChEBI" id="CHEBI:17319"/>
        <dbReference type="ChEBI" id="CHEBI:29034"/>
        <dbReference type="ChEBI" id="CHEBI:29919"/>
        <dbReference type="ChEBI" id="CHEBI:33722"/>
        <dbReference type="ChEBI" id="CHEBI:33737"/>
        <dbReference type="ChEBI" id="CHEBI:33738"/>
        <dbReference type="ChEBI" id="CHEBI:57844"/>
        <dbReference type="ChEBI" id="CHEBI:59789"/>
        <dbReference type="ChEBI" id="CHEBI:78809"/>
        <dbReference type="ChEBI" id="CHEBI:83100"/>
        <dbReference type="EC" id="2.8.1.8"/>
    </reaction>
</comment>
<comment type="function">
    <text evidence="9">Catalyzes the radical-mediated insertion of two sulfur atoms into the C-6 and C-8 positions of the octanoyl moiety bound to the lipoyl domains of lipoate-dependent enzymes, thereby converting the octanoylated domains into lipoylated derivatives.</text>
</comment>
<dbReference type="NCBIfam" id="NF009544">
    <property type="entry name" value="PRK12928.1"/>
    <property type="match status" value="1"/>
</dbReference>
<feature type="binding site" evidence="9">
    <location>
        <position position="273"/>
    </location>
    <ligand>
        <name>[4Fe-4S] cluster</name>
        <dbReference type="ChEBI" id="CHEBI:49883"/>
        <label>1</label>
    </ligand>
</feature>